<comment type="caution">
    <text evidence="2">The sequence shown here is derived from an EMBL/GenBank/DDBJ whole genome shotgun (WGS) entry which is preliminary data.</text>
</comment>
<dbReference type="InterPro" id="IPR018887">
    <property type="entry name" value="MYDGF"/>
</dbReference>
<reference evidence="2 3" key="1">
    <citation type="submission" date="2024-11" db="EMBL/GenBank/DDBJ databases">
        <title>Chromosome-level genome assembly of the freshwater bivalve Anodonta woodiana.</title>
        <authorList>
            <person name="Chen X."/>
        </authorList>
    </citation>
    <scope>NUCLEOTIDE SEQUENCE [LARGE SCALE GENOMIC DNA]</scope>
    <source>
        <strain evidence="2">MN2024</strain>
        <tissue evidence="2">Gills</tissue>
    </source>
</reference>
<dbReference type="AlphaFoldDB" id="A0ABD3VXQ8"/>
<proteinExistence type="predicted"/>
<protein>
    <recommendedName>
        <fullName evidence="4">Myeloid-derived growth factor</fullName>
    </recommendedName>
</protein>
<organism evidence="2 3">
    <name type="scientific">Sinanodonta woodiana</name>
    <name type="common">Chinese pond mussel</name>
    <name type="synonym">Anodonta woodiana</name>
    <dbReference type="NCBI Taxonomy" id="1069815"/>
    <lineage>
        <taxon>Eukaryota</taxon>
        <taxon>Metazoa</taxon>
        <taxon>Spiralia</taxon>
        <taxon>Lophotrochozoa</taxon>
        <taxon>Mollusca</taxon>
        <taxon>Bivalvia</taxon>
        <taxon>Autobranchia</taxon>
        <taxon>Heteroconchia</taxon>
        <taxon>Palaeoheterodonta</taxon>
        <taxon>Unionida</taxon>
        <taxon>Unionoidea</taxon>
        <taxon>Unionidae</taxon>
        <taxon>Unioninae</taxon>
        <taxon>Sinanodonta</taxon>
    </lineage>
</organism>
<dbReference type="PANTHER" id="PTHR31230">
    <property type="entry name" value="MYELOID-DERIVED GROWTH FACTOR MYDGF"/>
    <property type="match status" value="1"/>
</dbReference>
<evidence type="ECO:0000256" key="1">
    <source>
        <dbReference type="SAM" id="SignalP"/>
    </source>
</evidence>
<sequence length="156" mass="17865">MKPAYIVRAFLSTLCILSVYCADDLTVVDNFEVKPGGEKLEHRKEWDGFICKFTYQCQGGTKENWVMSISRNSEKRKFVCTIERPDGMSYLFFQHFEASIEGADAVEIEVYGPHGKDLKSEEYTVDLMNRKVTEGSKFGSQLDKIVIYALIPKQEL</sequence>
<name>A0ABD3VXQ8_SINWO</name>
<dbReference type="EMBL" id="JBJQND010000009">
    <property type="protein sequence ID" value="KAL3866406.1"/>
    <property type="molecule type" value="Genomic_DNA"/>
</dbReference>
<evidence type="ECO:0008006" key="4">
    <source>
        <dbReference type="Google" id="ProtNLM"/>
    </source>
</evidence>
<keyword evidence="1" id="KW-0732">Signal</keyword>
<gene>
    <name evidence="2" type="ORF">ACJMK2_043707</name>
</gene>
<dbReference type="Pfam" id="PF10572">
    <property type="entry name" value="UPF0556"/>
    <property type="match status" value="1"/>
</dbReference>
<feature type="chain" id="PRO_5044844486" description="Myeloid-derived growth factor" evidence="1">
    <location>
        <begin position="22"/>
        <end position="156"/>
    </location>
</feature>
<dbReference type="Proteomes" id="UP001634394">
    <property type="component" value="Unassembled WGS sequence"/>
</dbReference>
<evidence type="ECO:0000313" key="3">
    <source>
        <dbReference type="Proteomes" id="UP001634394"/>
    </source>
</evidence>
<accession>A0ABD3VXQ8</accession>
<keyword evidence="3" id="KW-1185">Reference proteome</keyword>
<dbReference type="PANTHER" id="PTHR31230:SF1">
    <property type="entry name" value="MYELOID-DERIVED GROWTH FACTOR"/>
    <property type="match status" value="1"/>
</dbReference>
<feature type="signal peptide" evidence="1">
    <location>
        <begin position="1"/>
        <end position="21"/>
    </location>
</feature>
<evidence type="ECO:0000313" key="2">
    <source>
        <dbReference type="EMBL" id="KAL3866406.1"/>
    </source>
</evidence>